<organism evidence="2 3">
    <name type="scientific">Phaeobacter gallaeciensis</name>
    <dbReference type="NCBI Taxonomy" id="60890"/>
    <lineage>
        <taxon>Bacteria</taxon>
        <taxon>Pseudomonadati</taxon>
        <taxon>Pseudomonadota</taxon>
        <taxon>Alphaproteobacteria</taxon>
        <taxon>Rhodobacterales</taxon>
        <taxon>Roseobacteraceae</taxon>
        <taxon>Phaeobacter</taxon>
    </lineage>
</organism>
<gene>
    <name evidence="2" type="ORF">DS909_18985</name>
</gene>
<evidence type="ECO:0000259" key="1">
    <source>
        <dbReference type="Pfam" id="PF06742"/>
    </source>
</evidence>
<dbReference type="Pfam" id="PF06742">
    <property type="entry name" value="DUF1214"/>
    <property type="match status" value="1"/>
</dbReference>
<dbReference type="Gene3D" id="2.60.120.600">
    <property type="entry name" value="Domain of unknown function DUF1214, C-terminal domain"/>
    <property type="match status" value="1"/>
</dbReference>
<name>A0A366WR97_9RHOB</name>
<dbReference type="EMBL" id="QOCE01000045">
    <property type="protein sequence ID" value="RBW51667.1"/>
    <property type="molecule type" value="Genomic_DNA"/>
</dbReference>
<reference evidence="2 3" key="1">
    <citation type="submission" date="2018-07" db="EMBL/GenBank/DDBJ databases">
        <title>Modular assembly of carbohydrate-degrading microbial communities in the ocean.</title>
        <authorList>
            <person name="Enke T.N."/>
            <person name="Datta M.S."/>
            <person name="Schwartzman J.A."/>
            <person name="Cermak N."/>
            <person name="Schmitz D.A."/>
            <person name="Barrere J."/>
            <person name="Cordero O.X."/>
        </authorList>
    </citation>
    <scope>NUCLEOTIDE SEQUENCE [LARGE SCALE GENOMIC DNA]</scope>
    <source>
        <strain evidence="2 3">C3M10</strain>
    </source>
</reference>
<accession>A0A366WR97</accession>
<comment type="caution">
    <text evidence="2">The sequence shown here is derived from an EMBL/GenBank/DDBJ whole genome shotgun (WGS) entry which is preliminary data.</text>
</comment>
<dbReference type="SUPFAM" id="SSF160935">
    <property type="entry name" value="VPA0735-like"/>
    <property type="match status" value="1"/>
</dbReference>
<dbReference type="AlphaFoldDB" id="A0A366WR97"/>
<dbReference type="InterPro" id="IPR037049">
    <property type="entry name" value="DUF1214_C_sf"/>
</dbReference>
<evidence type="ECO:0000313" key="3">
    <source>
        <dbReference type="Proteomes" id="UP000252706"/>
    </source>
</evidence>
<dbReference type="InterPro" id="IPR010621">
    <property type="entry name" value="DUF1214"/>
</dbReference>
<dbReference type="Proteomes" id="UP000252706">
    <property type="component" value="Unassembled WGS sequence"/>
</dbReference>
<proteinExistence type="predicted"/>
<protein>
    <recommendedName>
        <fullName evidence="1">DUF1214 domain-containing protein</fullName>
    </recommendedName>
</protein>
<evidence type="ECO:0000313" key="2">
    <source>
        <dbReference type="EMBL" id="RBW51667.1"/>
    </source>
</evidence>
<sequence length="121" mass="13312">MVKFRNDGGNRMIGSNNYVLTITKDPSAQLFWSIVVYDTDTRTILDNCKVTKGGKTTVGSRTDVYASMKMETSGPDAPPDGWSQLCAQPAGVRLVPVLAQFWSRADVLQRRVQAVDGCRGR</sequence>
<feature type="domain" description="DUF1214" evidence="1">
    <location>
        <begin position="4"/>
        <end position="52"/>
    </location>
</feature>